<evidence type="ECO:0000313" key="8">
    <source>
        <dbReference type="EMBL" id="JAS46822.1"/>
    </source>
</evidence>
<accession>A0A1B6F9B3</accession>
<evidence type="ECO:0000256" key="1">
    <source>
        <dbReference type="ARBA" id="ARBA00004141"/>
    </source>
</evidence>
<evidence type="ECO:0008006" key="9">
    <source>
        <dbReference type="Google" id="ProtNLM"/>
    </source>
</evidence>
<evidence type="ECO:0000256" key="2">
    <source>
        <dbReference type="ARBA" id="ARBA00005982"/>
    </source>
</evidence>
<feature type="transmembrane region" description="Helical" evidence="7">
    <location>
        <begin position="383"/>
        <end position="403"/>
    </location>
</feature>
<evidence type="ECO:0000256" key="7">
    <source>
        <dbReference type="SAM" id="Phobius"/>
    </source>
</evidence>
<comment type="subcellular location">
    <subcellularLocation>
        <location evidence="1">Membrane</location>
        <topology evidence="1">Multi-pass membrane protein</topology>
    </subcellularLocation>
</comment>
<keyword evidence="4" id="KW-0653">Protein transport</keyword>
<dbReference type="InterPro" id="IPR000109">
    <property type="entry name" value="POT_fam"/>
</dbReference>
<keyword evidence="6 7" id="KW-0472">Membrane</keyword>
<evidence type="ECO:0000256" key="4">
    <source>
        <dbReference type="ARBA" id="ARBA00022856"/>
    </source>
</evidence>
<feature type="transmembrane region" description="Helical" evidence="7">
    <location>
        <begin position="415"/>
        <end position="435"/>
    </location>
</feature>
<feature type="transmembrane region" description="Helical" evidence="7">
    <location>
        <begin position="53"/>
        <end position="73"/>
    </location>
</feature>
<evidence type="ECO:0000256" key="6">
    <source>
        <dbReference type="ARBA" id="ARBA00023136"/>
    </source>
</evidence>
<evidence type="ECO:0000256" key="5">
    <source>
        <dbReference type="ARBA" id="ARBA00022989"/>
    </source>
</evidence>
<keyword evidence="5 7" id="KW-1133">Transmembrane helix</keyword>
<feature type="transmembrane region" description="Helical" evidence="7">
    <location>
        <begin position="268"/>
        <end position="286"/>
    </location>
</feature>
<feature type="transmembrane region" description="Helical" evidence="7">
    <location>
        <begin position="313"/>
        <end position="338"/>
    </location>
</feature>
<feature type="transmembrane region" description="Helical" evidence="7">
    <location>
        <begin position="350"/>
        <end position="371"/>
    </location>
</feature>
<dbReference type="AlphaFoldDB" id="A0A1B6F9B3"/>
<sequence length="492" mass="56321">MSSSPQQAKVPVRQVSLIISAQFCERFCYYSMKAILPLFLLNHLRYSEQESKVIIHTYMMFVYFFPIIGSFLADNWFGKFNIIVYLSLLYSAGNFLLATASGLSEIDLPKLLAQIALFMIAFAAGSIKPCSVAFGGDQYIVPEQELLLKRYFSIYYFMSSTASFSSTFLSPNLVKYVSCYGRDSCYPLAFGLSGVLMILSFILFFVGNRLYIHKRPVSGENVIISVFRCIFNSIYNRITTTVRPKPSHFIDYADRDRFTEDFKSEVKAMLKVLVIFIAYPIFWALFDQKASSWIYLAKSMDRKVYDMEVLPEYMLLINSILLVLCIPLFEMVIYPLFAKCNLLTKPLERMIWGAITLWLAFVAASIIFVYIEQGVQLHVLWLLPQYFFVTLAEVLFSVAGIEFAYTDAPESMKSVIQAIWLLTSTVGNFVFIFITKTGLVRIGANESIFYTILMFFNIVLLVYLSNRYAKSKERAAQRYSAVAMEETALNNP</sequence>
<dbReference type="PANTHER" id="PTHR11654">
    <property type="entry name" value="OLIGOPEPTIDE TRANSPORTER-RELATED"/>
    <property type="match status" value="1"/>
</dbReference>
<reference evidence="8" key="1">
    <citation type="submission" date="2015-11" db="EMBL/GenBank/DDBJ databases">
        <title>De novo transcriptome assembly of four potential Pierce s Disease insect vectors from Arizona vineyards.</title>
        <authorList>
            <person name="Tassone E.E."/>
        </authorList>
    </citation>
    <scope>NUCLEOTIDE SEQUENCE</scope>
</reference>
<dbReference type="EMBL" id="GECZ01022947">
    <property type="protein sequence ID" value="JAS46822.1"/>
    <property type="molecule type" value="Transcribed_RNA"/>
</dbReference>
<keyword evidence="3 7" id="KW-0812">Transmembrane</keyword>
<proteinExistence type="inferred from homology"/>
<feature type="transmembrane region" description="Helical" evidence="7">
    <location>
        <begin position="80"/>
        <end position="99"/>
    </location>
</feature>
<dbReference type="SUPFAM" id="SSF103473">
    <property type="entry name" value="MFS general substrate transporter"/>
    <property type="match status" value="1"/>
</dbReference>
<feature type="transmembrane region" description="Helical" evidence="7">
    <location>
        <begin position="447"/>
        <end position="464"/>
    </location>
</feature>
<dbReference type="Gene3D" id="1.20.1250.20">
    <property type="entry name" value="MFS general substrate transporter like domains"/>
    <property type="match status" value="1"/>
</dbReference>
<dbReference type="GO" id="GO:0016020">
    <property type="term" value="C:membrane"/>
    <property type="evidence" value="ECO:0007669"/>
    <property type="project" value="UniProtKB-SubCell"/>
</dbReference>
<gene>
    <name evidence="8" type="ORF">g.10537</name>
</gene>
<keyword evidence="4" id="KW-0813">Transport</keyword>
<dbReference type="GO" id="GO:0015833">
    <property type="term" value="P:peptide transport"/>
    <property type="evidence" value="ECO:0007669"/>
    <property type="project" value="UniProtKB-KW"/>
</dbReference>
<dbReference type="GO" id="GO:0022857">
    <property type="term" value="F:transmembrane transporter activity"/>
    <property type="evidence" value="ECO:0007669"/>
    <property type="project" value="InterPro"/>
</dbReference>
<name>A0A1B6F9B3_9HEMI</name>
<protein>
    <recommendedName>
        <fullName evidence="9">Major facilitator superfamily (MFS) profile domain-containing protein</fullName>
    </recommendedName>
</protein>
<feature type="transmembrane region" description="Helical" evidence="7">
    <location>
        <begin position="111"/>
        <end position="134"/>
    </location>
</feature>
<dbReference type="InterPro" id="IPR036259">
    <property type="entry name" value="MFS_trans_sf"/>
</dbReference>
<feature type="transmembrane region" description="Helical" evidence="7">
    <location>
        <begin position="154"/>
        <end position="174"/>
    </location>
</feature>
<dbReference type="Pfam" id="PF00854">
    <property type="entry name" value="PTR2"/>
    <property type="match status" value="1"/>
</dbReference>
<keyword evidence="4" id="KW-0571">Peptide transport</keyword>
<organism evidence="8">
    <name type="scientific">Cuerna arida</name>
    <dbReference type="NCBI Taxonomy" id="1464854"/>
    <lineage>
        <taxon>Eukaryota</taxon>
        <taxon>Metazoa</taxon>
        <taxon>Ecdysozoa</taxon>
        <taxon>Arthropoda</taxon>
        <taxon>Hexapoda</taxon>
        <taxon>Insecta</taxon>
        <taxon>Pterygota</taxon>
        <taxon>Neoptera</taxon>
        <taxon>Paraneoptera</taxon>
        <taxon>Hemiptera</taxon>
        <taxon>Auchenorrhyncha</taxon>
        <taxon>Membracoidea</taxon>
        <taxon>Cicadellidae</taxon>
        <taxon>Cicadellinae</taxon>
        <taxon>Proconiini</taxon>
        <taxon>Cuerna</taxon>
    </lineage>
</organism>
<evidence type="ECO:0000256" key="3">
    <source>
        <dbReference type="ARBA" id="ARBA00022692"/>
    </source>
</evidence>
<feature type="transmembrane region" description="Helical" evidence="7">
    <location>
        <begin position="186"/>
        <end position="206"/>
    </location>
</feature>
<comment type="similarity">
    <text evidence="2">Belongs to the major facilitator superfamily. Proton-dependent oligopeptide transporter (POT/PTR) (TC 2.A.17) family.</text>
</comment>